<sequence>MILEEFDCNKKAIVDVYDLVKPIESFPKIAVSCFSRVTFERLVNELNGKVIAKSNLANMEIPIFKAIYNGVEVALFMSYVGAAGCVAVIEEVFAMGADKLILFGTCGVLDASIEDCSIIIPNKAVRDEGTSFHYAKPSDEIEVNKKYIDEFVDILKEFECHYTIGKVWTTDGIYRETRGKVNSRKQAGCLCVDMECSAVAALAEFREKEVFQFFYAADNLDNETWDARSLGNESNVLEKDRIAMLAMELAKKL</sequence>
<dbReference type="CDD" id="cd09007">
    <property type="entry name" value="NP-I_spr0068"/>
    <property type="match status" value="1"/>
</dbReference>
<dbReference type="PANTHER" id="PTHR43691:SF11">
    <property type="entry name" value="FI09636P-RELATED"/>
    <property type="match status" value="1"/>
</dbReference>
<dbReference type="InterPro" id="IPR035994">
    <property type="entry name" value="Nucleoside_phosphorylase_sf"/>
</dbReference>
<dbReference type="InterPro" id="IPR000845">
    <property type="entry name" value="Nucleoside_phosphorylase_d"/>
</dbReference>
<evidence type="ECO:0000259" key="4">
    <source>
        <dbReference type="Pfam" id="PF01048"/>
    </source>
</evidence>
<evidence type="ECO:0000256" key="3">
    <source>
        <dbReference type="ARBA" id="ARBA00048447"/>
    </source>
</evidence>
<dbReference type="Gene3D" id="3.40.50.1580">
    <property type="entry name" value="Nucleoside phosphorylase domain"/>
    <property type="match status" value="1"/>
</dbReference>
<accession>A0A1M7KNV4</accession>
<name>A0A1M7KNV4_9FIRM</name>
<dbReference type="EMBL" id="FRCP01000014">
    <property type="protein sequence ID" value="SHM67173.1"/>
    <property type="molecule type" value="Genomic_DNA"/>
</dbReference>
<dbReference type="SUPFAM" id="SSF53167">
    <property type="entry name" value="Purine and uridine phosphorylases"/>
    <property type="match status" value="1"/>
</dbReference>
<dbReference type="GO" id="GO:0005829">
    <property type="term" value="C:cytosol"/>
    <property type="evidence" value="ECO:0007669"/>
    <property type="project" value="TreeGrafter"/>
</dbReference>
<gene>
    <name evidence="5" type="ORF">SAMN02746066_02855</name>
</gene>
<dbReference type="OrthoDB" id="7945729at2"/>
<evidence type="ECO:0000313" key="5">
    <source>
        <dbReference type="EMBL" id="SHM67173.1"/>
    </source>
</evidence>
<dbReference type="EC" id="2.4.2.3" evidence="1"/>
<dbReference type="AlphaFoldDB" id="A0A1M7KNV4"/>
<dbReference type="PANTHER" id="PTHR43691">
    <property type="entry name" value="URIDINE PHOSPHORYLASE"/>
    <property type="match status" value="1"/>
</dbReference>
<proteinExistence type="predicted"/>
<evidence type="ECO:0000313" key="6">
    <source>
        <dbReference type="Proteomes" id="UP000184038"/>
    </source>
</evidence>
<evidence type="ECO:0000256" key="1">
    <source>
        <dbReference type="ARBA" id="ARBA00011888"/>
    </source>
</evidence>
<protein>
    <recommendedName>
        <fullName evidence="2">Uridine phosphorylase</fullName>
        <ecNumber evidence="1">2.4.2.3</ecNumber>
    </recommendedName>
</protein>
<organism evidence="5 6">
    <name type="scientific">Anaerosporobacter mobilis DSM 15930</name>
    <dbReference type="NCBI Taxonomy" id="1120996"/>
    <lineage>
        <taxon>Bacteria</taxon>
        <taxon>Bacillati</taxon>
        <taxon>Bacillota</taxon>
        <taxon>Clostridia</taxon>
        <taxon>Lachnospirales</taxon>
        <taxon>Lachnospiraceae</taxon>
        <taxon>Anaerosporobacter</taxon>
    </lineage>
</organism>
<dbReference type="RefSeq" id="WP_073288854.1">
    <property type="nucleotide sequence ID" value="NZ_FRCP01000014.1"/>
</dbReference>
<reference evidence="5 6" key="1">
    <citation type="submission" date="2016-11" db="EMBL/GenBank/DDBJ databases">
        <authorList>
            <person name="Jaros S."/>
            <person name="Januszkiewicz K."/>
            <person name="Wedrychowicz H."/>
        </authorList>
    </citation>
    <scope>NUCLEOTIDE SEQUENCE [LARGE SCALE GENOMIC DNA]</scope>
    <source>
        <strain evidence="5 6">DSM 15930</strain>
    </source>
</reference>
<feature type="domain" description="Nucleoside phosphorylase" evidence="4">
    <location>
        <begin position="28"/>
        <end position="226"/>
    </location>
</feature>
<dbReference type="STRING" id="1120996.SAMN02746066_02855"/>
<dbReference type="GO" id="GO:0004731">
    <property type="term" value="F:purine-nucleoside phosphorylase activity"/>
    <property type="evidence" value="ECO:0007669"/>
    <property type="project" value="TreeGrafter"/>
</dbReference>
<dbReference type="Pfam" id="PF01048">
    <property type="entry name" value="PNP_UDP_1"/>
    <property type="match status" value="1"/>
</dbReference>
<evidence type="ECO:0000256" key="2">
    <source>
        <dbReference type="ARBA" id="ARBA00021980"/>
    </source>
</evidence>
<dbReference type="Proteomes" id="UP000184038">
    <property type="component" value="Unassembled WGS sequence"/>
</dbReference>
<keyword evidence="6" id="KW-1185">Reference proteome</keyword>
<dbReference type="GO" id="GO:0006152">
    <property type="term" value="P:purine nucleoside catabolic process"/>
    <property type="evidence" value="ECO:0007669"/>
    <property type="project" value="TreeGrafter"/>
</dbReference>
<comment type="catalytic activity">
    <reaction evidence="3">
        <text>uridine + phosphate = alpha-D-ribose 1-phosphate + uracil</text>
        <dbReference type="Rhea" id="RHEA:24388"/>
        <dbReference type="ChEBI" id="CHEBI:16704"/>
        <dbReference type="ChEBI" id="CHEBI:17568"/>
        <dbReference type="ChEBI" id="CHEBI:43474"/>
        <dbReference type="ChEBI" id="CHEBI:57720"/>
        <dbReference type="EC" id="2.4.2.3"/>
    </reaction>
</comment>
<dbReference type="GO" id="GO:0004850">
    <property type="term" value="F:uridine phosphorylase activity"/>
    <property type="evidence" value="ECO:0007669"/>
    <property type="project" value="UniProtKB-EC"/>
</dbReference>